<dbReference type="OrthoDB" id="6154367at2"/>
<name>A0A1S2MET9_9BACI</name>
<reference evidence="3 4" key="2">
    <citation type="journal article" date="2017" name="Genome Announc.">
        <title>Draft Genome Sequences of Four Alkaliphilic Bacteria Belonging to the Anaerobacillus Genus.</title>
        <authorList>
            <person name="Bassil N.M."/>
            <person name="Lloyd J.R."/>
        </authorList>
    </citation>
    <scope>NUCLEOTIDE SEQUENCE [LARGE SCALE GENOMIC DNA]</scope>
    <source>
        <strain evidence="3 4">NB2006</strain>
    </source>
</reference>
<reference evidence="3" key="4">
    <citation type="submission" date="2020-10" db="EMBL/GenBank/DDBJ databases">
        <authorList>
            <person name="Bassil N.M."/>
            <person name="Lloyd J.R."/>
        </authorList>
    </citation>
    <scope>NUCLEOTIDE SEQUENCE</scope>
    <source>
        <strain evidence="3">NB2006</strain>
    </source>
</reference>
<keyword evidence="1" id="KW-0472">Membrane</keyword>
<evidence type="ECO:0000313" key="3">
    <source>
        <dbReference type="EMBL" id="QOY35300.1"/>
    </source>
</evidence>
<reference evidence="3 4" key="3">
    <citation type="journal article" date="2019" name="Int. J. Syst. Evol. Microbiol.">
        <title>Anaerobacillus isosaccharinicus sp. nov., an alkaliphilic bacterium which degrades isosaccharinic acid.</title>
        <authorList>
            <person name="Bassil N.M."/>
            <person name="Lloyd J.R."/>
        </authorList>
    </citation>
    <scope>NUCLEOTIDE SEQUENCE [LARGE SCALE GENOMIC DNA]</scope>
    <source>
        <strain evidence="3 4">NB2006</strain>
    </source>
</reference>
<accession>A0A1S2MET9</accession>
<feature type="transmembrane region" description="Helical" evidence="1">
    <location>
        <begin position="160"/>
        <end position="178"/>
    </location>
</feature>
<dbReference type="EMBL" id="CP063356">
    <property type="protein sequence ID" value="QOY35300.1"/>
    <property type="molecule type" value="Genomic_DNA"/>
</dbReference>
<dbReference type="KEGG" id="aia:AWH56_021825"/>
<evidence type="ECO:0000313" key="4">
    <source>
        <dbReference type="Proteomes" id="UP000180175"/>
    </source>
</evidence>
<dbReference type="RefSeq" id="WP_071315520.1">
    <property type="nucleotide sequence ID" value="NZ_CP063356.2"/>
</dbReference>
<proteinExistence type="predicted"/>
<gene>
    <name evidence="2" type="ORF">AWH56_01640</name>
    <name evidence="3" type="ORF">AWH56_021825</name>
</gene>
<dbReference type="Proteomes" id="UP000180175">
    <property type="component" value="Chromosome"/>
</dbReference>
<keyword evidence="1" id="KW-1133">Transmembrane helix</keyword>
<sequence length="262" mass="31535">MSKINAIWREYIWEEITENRVNYYVEYHPVNLKSLKFAQLDLVYTLDVKTDEIVKNMEYELNLWLKRFPLPLLVMAFDKSGDKISLSNVKPNSELIGYIDTKPNRIIKSWNKISDNELPIEQTKDENISKVYQGLAYIKREQKEREANHKIDEAKKIKKFIDISLFSWIAFSIIIAYLGWQNYYVGAIAFVYTLYKSLERFWKIKEGRDRKSIEKDNKNMKMRHYYYHCELNPKGFERLKAENFKKEEEERIRAKKEKISQS</sequence>
<organism evidence="2 4">
    <name type="scientific">Anaerobacillus isosaccharinicus</name>
    <dbReference type="NCBI Taxonomy" id="1532552"/>
    <lineage>
        <taxon>Bacteria</taxon>
        <taxon>Bacillati</taxon>
        <taxon>Bacillota</taxon>
        <taxon>Bacilli</taxon>
        <taxon>Bacillales</taxon>
        <taxon>Bacillaceae</taxon>
        <taxon>Anaerobacillus</taxon>
    </lineage>
</organism>
<reference evidence="2 4" key="1">
    <citation type="submission" date="2016-10" db="EMBL/GenBank/DDBJ databases">
        <title>Draft genome sequences of four alkaliphilic bacteria belonging to the Anaerobacillus genus.</title>
        <authorList>
            <person name="Bassil N.M."/>
            <person name="Lloyd J.R."/>
        </authorList>
    </citation>
    <scope>NUCLEOTIDE SEQUENCE [LARGE SCALE GENOMIC DNA]</scope>
    <source>
        <strain evidence="2 4">NB2006</strain>
    </source>
</reference>
<protein>
    <submittedName>
        <fullName evidence="2">Uncharacterized protein</fullName>
    </submittedName>
</protein>
<dbReference type="EMBL" id="LQXD01000003">
    <property type="protein sequence ID" value="OIJ23179.1"/>
    <property type="molecule type" value="Genomic_DNA"/>
</dbReference>
<evidence type="ECO:0000313" key="2">
    <source>
        <dbReference type="EMBL" id="OIJ23179.1"/>
    </source>
</evidence>
<dbReference type="AlphaFoldDB" id="A0A1S2MET9"/>
<keyword evidence="4" id="KW-1185">Reference proteome</keyword>
<keyword evidence="1" id="KW-0812">Transmembrane</keyword>
<evidence type="ECO:0000256" key="1">
    <source>
        <dbReference type="SAM" id="Phobius"/>
    </source>
</evidence>